<dbReference type="InterPro" id="IPR002912">
    <property type="entry name" value="ACT_dom"/>
</dbReference>
<evidence type="ECO:0000256" key="2">
    <source>
        <dbReference type="ARBA" id="ARBA00009298"/>
    </source>
</evidence>
<feature type="domain" description="ACT" evidence="8">
    <location>
        <begin position="149"/>
        <end position="228"/>
    </location>
</feature>
<dbReference type="PANTHER" id="PTHR33778:SF1">
    <property type="entry name" value="MAGNESIUM TRANSPORTER YHID-RELATED"/>
    <property type="match status" value="1"/>
</dbReference>
<feature type="transmembrane region" description="Helical" evidence="7">
    <location>
        <begin position="71"/>
        <end position="91"/>
    </location>
</feature>
<dbReference type="GO" id="GO:0005886">
    <property type="term" value="C:plasma membrane"/>
    <property type="evidence" value="ECO:0007669"/>
    <property type="project" value="UniProtKB-SubCell"/>
</dbReference>
<dbReference type="InterPro" id="IPR049177">
    <property type="entry name" value="MgtC_SapB_SrpB_YhiD_N"/>
</dbReference>
<dbReference type="InterPro" id="IPR003416">
    <property type="entry name" value="MgtC/SapB/SrpB/YhiD_fam"/>
</dbReference>
<dbReference type="InterPro" id="IPR045865">
    <property type="entry name" value="ACT-like_dom_sf"/>
</dbReference>
<evidence type="ECO:0000256" key="7">
    <source>
        <dbReference type="SAM" id="Phobius"/>
    </source>
</evidence>
<evidence type="ECO:0000256" key="4">
    <source>
        <dbReference type="ARBA" id="ARBA00022692"/>
    </source>
</evidence>
<dbReference type="Pfam" id="PF13291">
    <property type="entry name" value="ACT_4"/>
    <property type="match status" value="1"/>
</dbReference>
<dbReference type="SUPFAM" id="SSF55021">
    <property type="entry name" value="ACT-like"/>
    <property type="match status" value="1"/>
</dbReference>
<dbReference type="Gene3D" id="3.30.70.260">
    <property type="match status" value="1"/>
</dbReference>
<keyword evidence="6 7" id="KW-0472">Membrane</keyword>
<evidence type="ECO:0000313" key="10">
    <source>
        <dbReference type="Proteomes" id="UP000243739"/>
    </source>
</evidence>
<keyword evidence="10" id="KW-1185">Reference proteome</keyword>
<feature type="transmembrane region" description="Helical" evidence="7">
    <location>
        <begin position="37"/>
        <end position="59"/>
    </location>
</feature>
<dbReference type="PROSITE" id="PS51671">
    <property type="entry name" value="ACT"/>
    <property type="match status" value="1"/>
</dbReference>
<dbReference type="AlphaFoldDB" id="A0A1D2YS09"/>
<evidence type="ECO:0000256" key="3">
    <source>
        <dbReference type="ARBA" id="ARBA00022475"/>
    </source>
</evidence>
<keyword evidence="5 7" id="KW-1133">Transmembrane helix</keyword>
<gene>
    <name evidence="9" type="ORF">BHF71_04315</name>
</gene>
<feature type="transmembrane region" description="Helical" evidence="7">
    <location>
        <begin position="103"/>
        <end position="134"/>
    </location>
</feature>
<dbReference type="STRING" id="337097.BHF71_04315"/>
<evidence type="ECO:0000313" key="9">
    <source>
        <dbReference type="EMBL" id="OEF96382.1"/>
    </source>
</evidence>
<dbReference type="PRINTS" id="PR01837">
    <property type="entry name" value="MGTCSAPBPROT"/>
</dbReference>
<evidence type="ECO:0000259" key="8">
    <source>
        <dbReference type="PROSITE" id="PS51671"/>
    </source>
</evidence>
<accession>A0A1D2YS09</accession>
<dbReference type="Proteomes" id="UP000243739">
    <property type="component" value="Unassembled WGS sequence"/>
</dbReference>
<dbReference type="EMBL" id="MIJF01000089">
    <property type="protein sequence ID" value="OEF96382.1"/>
    <property type="molecule type" value="Genomic_DNA"/>
</dbReference>
<dbReference type="OrthoDB" id="9811198at2"/>
<comment type="subcellular location">
    <subcellularLocation>
        <location evidence="1">Cell membrane</location>
        <topology evidence="1">Multi-pass membrane protein</topology>
    </subcellularLocation>
</comment>
<keyword evidence="3" id="KW-1003">Cell membrane</keyword>
<organism evidence="9 10">
    <name type="scientific">Vulcanibacillus modesticaldus</name>
    <dbReference type="NCBI Taxonomy" id="337097"/>
    <lineage>
        <taxon>Bacteria</taxon>
        <taxon>Bacillati</taxon>
        <taxon>Bacillota</taxon>
        <taxon>Bacilli</taxon>
        <taxon>Bacillales</taxon>
        <taxon>Bacillaceae</taxon>
        <taxon>Vulcanibacillus</taxon>
    </lineage>
</organism>
<comment type="caution">
    <text evidence="9">The sequence shown here is derived from an EMBL/GenBank/DDBJ whole genome shotgun (WGS) entry which is preliminary data.</text>
</comment>
<dbReference type="Pfam" id="PF02308">
    <property type="entry name" value="MgtC"/>
    <property type="match status" value="1"/>
</dbReference>
<dbReference type="PANTHER" id="PTHR33778">
    <property type="entry name" value="PROTEIN MGTC"/>
    <property type="match status" value="1"/>
</dbReference>
<keyword evidence="4 7" id="KW-0812">Transmembrane</keyword>
<name>A0A1D2YS09_9BACI</name>
<evidence type="ECO:0000256" key="5">
    <source>
        <dbReference type="ARBA" id="ARBA00022989"/>
    </source>
</evidence>
<proteinExistence type="inferred from homology"/>
<reference evidence="9 10" key="1">
    <citation type="submission" date="2016-09" db="EMBL/GenBank/DDBJ databases">
        <title>Draft genome sequence for the type strain of Vulcanibacillus modesticaldus BR, a strictly anaerobic, moderately thermophilic, and nitrate-reducing bacterium from deep sea-hydrothermal vents of the Mid-Atlantic Ridge.</title>
        <authorList>
            <person name="Abin C.A."/>
            <person name="Hollibaugh J.T."/>
        </authorList>
    </citation>
    <scope>NUCLEOTIDE SEQUENCE [LARGE SCALE GENOMIC DNA]</scope>
    <source>
        <strain evidence="9 10">BR</strain>
    </source>
</reference>
<sequence>MDFLEITLRLSLAAILGGIIGFEREQNNHPAGFRTHILVSIGSALIMLISIYGFTDFLLEENVRFDPSRIAAQVVTGIGFLGAGTILRHGFTVTGLTTAASLWVVAGIGLAIGAGFYSGALVATLFVLISLAVLNKIDRFIAHKRSLVHLKVNVVDRPGKLGEIATKLGERNISIKSVSITEEDNENYEDDYVSIIFLLRISKKEYAPIIVDEIKQVDGVKEVQFGKNTE</sequence>
<evidence type="ECO:0000256" key="6">
    <source>
        <dbReference type="ARBA" id="ARBA00023136"/>
    </source>
</evidence>
<evidence type="ECO:0000256" key="1">
    <source>
        <dbReference type="ARBA" id="ARBA00004651"/>
    </source>
</evidence>
<comment type="similarity">
    <text evidence="2">Belongs to the MgtC/SapB family.</text>
</comment>
<protein>
    <submittedName>
        <fullName evidence="9">Magnesium transporter MgtC</fullName>
    </submittedName>
</protein>